<keyword evidence="8" id="KW-1185">Reference proteome</keyword>
<dbReference type="PROSITE" id="PS50006">
    <property type="entry name" value="FHA_DOMAIN"/>
    <property type="match status" value="1"/>
</dbReference>
<dbReference type="CDD" id="cd22701">
    <property type="entry name" value="FHA_FKH1-like"/>
    <property type="match status" value="1"/>
</dbReference>
<feature type="compositionally biased region" description="Basic residues" evidence="4">
    <location>
        <begin position="546"/>
        <end position="557"/>
    </location>
</feature>
<dbReference type="PANTHER" id="PTHR21712">
    <property type="entry name" value="PRE-RRNA-PROCESSING PROTEIN FHL1"/>
    <property type="match status" value="1"/>
</dbReference>
<feature type="region of interest" description="Disordered" evidence="4">
    <location>
        <begin position="541"/>
        <end position="666"/>
    </location>
</feature>
<dbReference type="OrthoDB" id="5954824at2759"/>
<dbReference type="InterPro" id="IPR036390">
    <property type="entry name" value="WH_DNA-bd_sf"/>
</dbReference>
<dbReference type="InterPro" id="IPR036388">
    <property type="entry name" value="WH-like_DNA-bd_sf"/>
</dbReference>
<dbReference type="SMART" id="SM00339">
    <property type="entry name" value="FH"/>
    <property type="match status" value="1"/>
</dbReference>
<feature type="compositionally biased region" description="Basic and acidic residues" evidence="4">
    <location>
        <begin position="647"/>
        <end position="656"/>
    </location>
</feature>
<dbReference type="GO" id="GO:0060962">
    <property type="term" value="P:regulation of ribosomal protein gene transcription by RNA polymerase II"/>
    <property type="evidence" value="ECO:0007669"/>
    <property type="project" value="InterPro"/>
</dbReference>
<feature type="compositionally biased region" description="Low complexity" evidence="4">
    <location>
        <begin position="559"/>
        <end position="575"/>
    </location>
</feature>
<dbReference type="Gene3D" id="2.60.200.20">
    <property type="match status" value="1"/>
</dbReference>
<feature type="domain" description="FHA" evidence="5">
    <location>
        <begin position="50"/>
        <end position="113"/>
    </location>
</feature>
<sequence length="666" mass="70330">MAALIAQPQDTPQPVVSPPLEAGEPLPDKISAYYSLVFPNFTYYLQTLTVTIGRRCVPAGTASTSDNPQVDVDLGGLKSVSRLHAKIEYDEEEERFVLLVLGRNGAWVDGVWSGSGSKVPLSDRSQIQIASRTFHFVLPPPAPPEDSPSPSSESSGKRARSPSVDITSYSPPSSLPSESPPPAHVPIAAPKIPPLPEAALPNSNAIPHKTNGKKRKKPDAPSPPLQPPDVMPPKPQLTYAQLCYRAIKALGGKASLQEICQWIKDTYDWYKYCPKDWESSVRHNLSSNPGFKKLARGKDEKGKGALWGIDEAHEQSFEELDARKGTVIGSGGKDGKLSGKKGKAIPLDPPLKRSVKGETKNVPLPPPLTSTPLAFKTTNPTFPPLASTSTSPAPPVHPVVKTEPVTIPHFSPPPPPLVSPPAASPPPANSTLTAPTSNATSPPQASSPPSSGNPSSTTFPAIPASVRIPIVVGPVPASSSTVTASSPKPIVLHENTLILNPEIFSHLTPQHLQDLEALGAQKALEILQAYIVRYYKEKLKAEGGRGRGRGRPRRGRGRGAAPGRGSTPAGASARAEMPSSGPFTTAPLPPRLPKSEPGAQLETPSPGGTSPLGVPPVSASQPQAPVDAPSPIVVIDDDDPAEQPEEPAAKRRRLDESEPAVDVMVT</sequence>
<keyword evidence="1 3" id="KW-0238">DNA-binding</keyword>
<feature type="compositionally biased region" description="Pro residues" evidence="4">
    <location>
        <begin position="220"/>
        <end position="233"/>
    </location>
</feature>
<evidence type="ECO:0000256" key="4">
    <source>
        <dbReference type="SAM" id="MobiDB-lite"/>
    </source>
</evidence>
<feature type="compositionally biased region" description="Pro residues" evidence="4">
    <location>
        <begin position="410"/>
        <end position="428"/>
    </location>
</feature>
<comment type="subcellular location">
    <subcellularLocation>
        <location evidence="3">Nucleus</location>
    </subcellularLocation>
</comment>
<dbReference type="CDD" id="cd00059">
    <property type="entry name" value="FH_FOX"/>
    <property type="match status" value="1"/>
</dbReference>
<evidence type="ECO:0000313" key="8">
    <source>
        <dbReference type="Proteomes" id="UP000313359"/>
    </source>
</evidence>
<feature type="compositionally biased region" description="Low complexity" evidence="4">
    <location>
        <begin position="624"/>
        <end position="634"/>
    </location>
</feature>
<dbReference type="SUPFAM" id="SSF46785">
    <property type="entry name" value="Winged helix' DNA-binding domain"/>
    <property type="match status" value="1"/>
</dbReference>
<gene>
    <name evidence="7" type="ORF">L227DRAFT_545173</name>
</gene>
<feature type="DNA-binding region" description="Fork-head" evidence="3">
    <location>
        <begin position="234"/>
        <end position="327"/>
    </location>
</feature>
<evidence type="ECO:0000259" key="5">
    <source>
        <dbReference type="PROSITE" id="PS50006"/>
    </source>
</evidence>
<evidence type="ECO:0000256" key="2">
    <source>
        <dbReference type="ARBA" id="ARBA00023242"/>
    </source>
</evidence>
<dbReference type="SMART" id="SM00240">
    <property type="entry name" value="FHA"/>
    <property type="match status" value="1"/>
</dbReference>
<organism evidence="7 8">
    <name type="scientific">Lentinus tigrinus ALCF2SS1-6</name>
    <dbReference type="NCBI Taxonomy" id="1328759"/>
    <lineage>
        <taxon>Eukaryota</taxon>
        <taxon>Fungi</taxon>
        <taxon>Dikarya</taxon>
        <taxon>Basidiomycota</taxon>
        <taxon>Agaricomycotina</taxon>
        <taxon>Agaricomycetes</taxon>
        <taxon>Polyporales</taxon>
        <taxon>Polyporaceae</taxon>
        <taxon>Lentinus</taxon>
    </lineage>
</organism>
<feature type="domain" description="Fork-head" evidence="6">
    <location>
        <begin position="234"/>
        <end position="327"/>
    </location>
</feature>
<proteinExistence type="predicted"/>
<dbReference type="InterPro" id="IPR001766">
    <property type="entry name" value="Fork_head_dom"/>
</dbReference>
<dbReference type="EMBL" id="ML122260">
    <property type="protein sequence ID" value="RPD61841.1"/>
    <property type="molecule type" value="Genomic_DNA"/>
</dbReference>
<dbReference type="GO" id="GO:0005634">
    <property type="term" value="C:nucleus"/>
    <property type="evidence" value="ECO:0007669"/>
    <property type="project" value="UniProtKB-SubCell"/>
</dbReference>
<dbReference type="PANTHER" id="PTHR21712:SF29">
    <property type="entry name" value="PRE-RRNA-PROCESSING PROTEIN FHL1"/>
    <property type="match status" value="1"/>
</dbReference>
<reference evidence="7" key="1">
    <citation type="journal article" date="2018" name="Genome Biol. Evol.">
        <title>Genomics and development of Lentinus tigrinus, a white-rot wood-decaying mushroom with dimorphic fruiting bodies.</title>
        <authorList>
            <person name="Wu B."/>
            <person name="Xu Z."/>
            <person name="Knudson A."/>
            <person name="Carlson A."/>
            <person name="Chen N."/>
            <person name="Kovaka S."/>
            <person name="LaButti K."/>
            <person name="Lipzen A."/>
            <person name="Pennachio C."/>
            <person name="Riley R."/>
            <person name="Schakwitz W."/>
            <person name="Umezawa K."/>
            <person name="Ohm R.A."/>
            <person name="Grigoriev I.V."/>
            <person name="Nagy L.G."/>
            <person name="Gibbons J."/>
            <person name="Hibbett D."/>
        </authorList>
    </citation>
    <scope>NUCLEOTIDE SEQUENCE [LARGE SCALE GENOMIC DNA]</scope>
    <source>
        <strain evidence="7">ALCF2SS1-6</strain>
    </source>
</reference>
<dbReference type="PROSITE" id="PS50039">
    <property type="entry name" value="FORK_HEAD_3"/>
    <property type="match status" value="1"/>
</dbReference>
<dbReference type="AlphaFoldDB" id="A0A5C2SDQ5"/>
<accession>A0A5C2SDQ5</accession>
<dbReference type="Pfam" id="PF00498">
    <property type="entry name" value="FHA"/>
    <property type="match status" value="1"/>
</dbReference>
<keyword evidence="2 3" id="KW-0539">Nucleus</keyword>
<protein>
    <recommendedName>
        <fullName evidence="9">FHA domain-containing protein</fullName>
    </recommendedName>
</protein>
<feature type="region of interest" description="Disordered" evidence="4">
    <location>
        <begin position="323"/>
        <end position="460"/>
    </location>
</feature>
<dbReference type="Gene3D" id="1.10.10.10">
    <property type="entry name" value="Winged helix-like DNA-binding domain superfamily/Winged helix DNA-binding domain"/>
    <property type="match status" value="1"/>
</dbReference>
<dbReference type="STRING" id="1328759.A0A5C2SDQ5"/>
<dbReference type="SUPFAM" id="SSF49879">
    <property type="entry name" value="SMAD/FHA domain"/>
    <property type="match status" value="1"/>
</dbReference>
<dbReference type="Proteomes" id="UP000313359">
    <property type="component" value="Unassembled WGS sequence"/>
</dbReference>
<dbReference type="Pfam" id="PF00250">
    <property type="entry name" value="Forkhead"/>
    <property type="match status" value="1"/>
</dbReference>
<dbReference type="InterPro" id="IPR008984">
    <property type="entry name" value="SMAD_FHA_dom_sf"/>
</dbReference>
<feature type="region of interest" description="Disordered" evidence="4">
    <location>
        <begin position="1"/>
        <end position="22"/>
    </location>
</feature>
<dbReference type="PRINTS" id="PR00053">
    <property type="entry name" value="FORKHEAD"/>
</dbReference>
<evidence type="ECO:0008006" key="9">
    <source>
        <dbReference type="Google" id="ProtNLM"/>
    </source>
</evidence>
<dbReference type="InterPro" id="IPR000253">
    <property type="entry name" value="FHA_dom"/>
</dbReference>
<feature type="compositionally biased region" description="Pro residues" evidence="4">
    <location>
        <begin position="138"/>
        <end position="147"/>
    </location>
</feature>
<evidence type="ECO:0000259" key="6">
    <source>
        <dbReference type="PROSITE" id="PS50039"/>
    </source>
</evidence>
<feature type="compositionally biased region" description="Low complexity" evidence="4">
    <location>
        <begin position="168"/>
        <end position="177"/>
    </location>
</feature>
<dbReference type="GO" id="GO:0043565">
    <property type="term" value="F:sequence-specific DNA binding"/>
    <property type="evidence" value="ECO:0007669"/>
    <property type="project" value="InterPro"/>
</dbReference>
<evidence type="ECO:0000256" key="3">
    <source>
        <dbReference type="PROSITE-ProRule" id="PRU00089"/>
    </source>
</evidence>
<feature type="compositionally biased region" description="Low complexity" evidence="4">
    <location>
        <begin position="429"/>
        <end position="458"/>
    </location>
</feature>
<name>A0A5C2SDQ5_9APHY</name>
<feature type="compositionally biased region" description="Acidic residues" evidence="4">
    <location>
        <begin position="635"/>
        <end position="645"/>
    </location>
</feature>
<feature type="region of interest" description="Disordered" evidence="4">
    <location>
        <begin position="136"/>
        <end position="233"/>
    </location>
</feature>
<dbReference type="GO" id="GO:0003700">
    <property type="term" value="F:DNA-binding transcription factor activity"/>
    <property type="evidence" value="ECO:0007669"/>
    <property type="project" value="InterPro"/>
</dbReference>
<evidence type="ECO:0000313" key="7">
    <source>
        <dbReference type="EMBL" id="RPD61841.1"/>
    </source>
</evidence>
<evidence type="ECO:0000256" key="1">
    <source>
        <dbReference type="ARBA" id="ARBA00023125"/>
    </source>
</evidence>
<dbReference type="InterPro" id="IPR045178">
    <property type="entry name" value="Fhl1/FHA1"/>
</dbReference>